<dbReference type="GO" id="GO:0004497">
    <property type="term" value="F:monooxygenase activity"/>
    <property type="evidence" value="ECO:0007669"/>
    <property type="project" value="UniProtKB-KW"/>
</dbReference>
<keyword evidence="5" id="KW-1185">Reference proteome</keyword>
<dbReference type="GO" id="GO:0020037">
    <property type="term" value="F:heme binding"/>
    <property type="evidence" value="ECO:0007669"/>
    <property type="project" value="InterPro"/>
</dbReference>
<keyword evidence="3" id="KW-0472">Membrane</keyword>
<evidence type="ECO:0000256" key="1">
    <source>
        <dbReference type="ARBA" id="ARBA00010617"/>
    </source>
</evidence>
<comment type="caution">
    <text evidence="4">The sequence shown here is derived from an EMBL/GenBank/DDBJ whole genome shotgun (WGS) entry which is preliminary data.</text>
</comment>
<evidence type="ECO:0000256" key="3">
    <source>
        <dbReference type="SAM" id="Phobius"/>
    </source>
</evidence>
<reference evidence="4 5" key="1">
    <citation type="submission" date="2015-12" db="EMBL/GenBank/DDBJ databases">
        <title>The genome of Folsomia candida.</title>
        <authorList>
            <person name="Faddeeva A."/>
            <person name="Derks M.F."/>
            <person name="Anvar Y."/>
            <person name="Smit S."/>
            <person name="Van Straalen N."/>
            <person name="Roelofs D."/>
        </authorList>
    </citation>
    <scope>NUCLEOTIDE SEQUENCE [LARGE SCALE GENOMIC DNA]</scope>
    <source>
        <strain evidence="4 5">VU population</strain>
        <tissue evidence="4">Whole body</tissue>
    </source>
</reference>
<dbReference type="PANTHER" id="PTHR24299:SF21">
    <property type="entry name" value="OS09G0441600 PROTEIN"/>
    <property type="match status" value="1"/>
</dbReference>
<dbReference type="PANTHER" id="PTHR24299">
    <property type="entry name" value="CYTOCHROME P450 FAMILY 1"/>
    <property type="match status" value="1"/>
</dbReference>
<keyword evidence="3" id="KW-0812">Transmembrane</keyword>
<evidence type="ECO:0000313" key="5">
    <source>
        <dbReference type="Proteomes" id="UP000198287"/>
    </source>
</evidence>
<dbReference type="Proteomes" id="UP000198287">
    <property type="component" value="Unassembled WGS sequence"/>
</dbReference>
<dbReference type="SUPFAM" id="SSF48264">
    <property type="entry name" value="Cytochrome P450"/>
    <property type="match status" value="1"/>
</dbReference>
<keyword evidence="3" id="KW-1133">Transmembrane helix</keyword>
<organism evidence="4 5">
    <name type="scientific">Folsomia candida</name>
    <name type="common">Springtail</name>
    <dbReference type="NCBI Taxonomy" id="158441"/>
    <lineage>
        <taxon>Eukaryota</taxon>
        <taxon>Metazoa</taxon>
        <taxon>Ecdysozoa</taxon>
        <taxon>Arthropoda</taxon>
        <taxon>Hexapoda</taxon>
        <taxon>Collembola</taxon>
        <taxon>Entomobryomorpha</taxon>
        <taxon>Isotomoidea</taxon>
        <taxon>Isotomidae</taxon>
        <taxon>Proisotominae</taxon>
        <taxon>Folsomia</taxon>
    </lineage>
</organism>
<gene>
    <name evidence="4" type="ORF">Fcan01_20668</name>
</gene>
<protein>
    <submittedName>
        <fullName evidence="4">(S)-N-methylcoclaurine 3'-hydroxylase isozyme 2</fullName>
    </submittedName>
</protein>
<keyword evidence="2" id="KW-0503">Monooxygenase</keyword>
<comment type="similarity">
    <text evidence="1">Belongs to the cytochrome P450 family.</text>
</comment>
<feature type="transmembrane region" description="Helical" evidence="3">
    <location>
        <begin position="5"/>
        <end position="20"/>
    </location>
</feature>
<dbReference type="EMBL" id="LNIX01000019">
    <property type="protein sequence ID" value="OXA44399.1"/>
    <property type="molecule type" value="Genomic_DNA"/>
</dbReference>
<dbReference type="InterPro" id="IPR001128">
    <property type="entry name" value="Cyt_P450"/>
</dbReference>
<dbReference type="Gene3D" id="1.10.630.10">
    <property type="entry name" value="Cytochrome P450"/>
    <property type="match status" value="1"/>
</dbReference>
<accession>A0A226DGU4</accession>
<dbReference type="GO" id="GO:0005506">
    <property type="term" value="F:iron ion binding"/>
    <property type="evidence" value="ECO:0007669"/>
    <property type="project" value="InterPro"/>
</dbReference>
<dbReference type="AlphaFoldDB" id="A0A226DGU4"/>
<evidence type="ECO:0000256" key="2">
    <source>
        <dbReference type="ARBA" id="ARBA00023033"/>
    </source>
</evidence>
<evidence type="ECO:0000313" key="4">
    <source>
        <dbReference type="EMBL" id="OXA44399.1"/>
    </source>
</evidence>
<proteinExistence type="inferred from homology"/>
<dbReference type="GO" id="GO:0016705">
    <property type="term" value="F:oxidoreductase activity, acting on paired donors, with incorporation or reduction of molecular oxygen"/>
    <property type="evidence" value="ECO:0007669"/>
    <property type="project" value="InterPro"/>
</dbReference>
<name>A0A226DGU4_FOLCA</name>
<dbReference type="Pfam" id="PF00067">
    <property type="entry name" value="p450"/>
    <property type="match status" value="1"/>
</dbReference>
<feature type="transmembrane region" description="Helical" evidence="3">
    <location>
        <begin position="111"/>
        <end position="129"/>
    </location>
</feature>
<dbReference type="InterPro" id="IPR036396">
    <property type="entry name" value="Cyt_P450_sf"/>
</dbReference>
<keyword evidence="2" id="KW-0560">Oxidoreductase</keyword>
<sequence length="133" mass="15285">MFVYYALAVIISLIIYYFLLKNDHSSKEPPGPKPWPIIGNLSDLAKASDNMTLSMGILAEKYGEIYSLKIGSKRTGAYEFLCMNKLPMSLQDDCSYLHEIVQMLFKTHMHALICMYVCMCIIVHTYFYANLYT</sequence>